<evidence type="ECO:0000259" key="2">
    <source>
        <dbReference type="SMART" id="SM00513"/>
    </source>
</evidence>
<dbReference type="Gene3D" id="1.10.720.30">
    <property type="entry name" value="SAP domain"/>
    <property type="match status" value="1"/>
</dbReference>
<dbReference type="EMBL" id="KQ978358">
    <property type="protein sequence ID" value="KYM94620.1"/>
    <property type="molecule type" value="Genomic_DNA"/>
</dbReference>
<protein>
    <recommendedName>
        <fullName evidence="2">SAP domain-containing protein</fullName>
    </recommendedName>
</protein>
<sequence>MKDPKTFTLVALKEKLRQLNRNVSGNKIELIARLDEADPTRQWIQDLEDEMNDTEEGAVGGIDRDGTTEEPMFVLQGASQDPSSSLLQKERDLDKRERELLRLEIELMRRENEQLRSIMESTAVVGDINTRRAAPKVNLTNLKEMISSFDGKNTSYQCWKEQLLMVRRTYQLDDNMTKLLLGAKLTGDAEEWFHSVPIYISLPFEELLRRMDGMYGQRETKLMLRRQFESRMWQYGETFAEYYHKKIILANKVPIDEEEIVDYVIDGIPIKSIKNQAMMQQFPDTETMLKAMENITLKSEP</sequence>
<accession>A0A151I8X6</accession>
<gene>
    <name evidence="3" type="ORF">ALC62_14743</name>
</gene>
<dbReference type="SMART" id="SM00513">
    <property type="entry name" value="SAP"/>
    <property type="match status" value="1"/>
</dbReference>
<feature type="coiled-coil region" evidence="1">
    <location>
        <begin position="86"/>
        <end position="118"/>
    </location>
</feature>
<evidence type="ECO:0000256" key="1">
    <source>
        <dbReference type="SAM" id="Coils"/>
    </source>
</evidence>
<keyword evidence="4" id="KW-1185">Reference proteome</keyword>
<dbReference type="Pfam" id="PF02037">
    <property type="entry name" value="SAP"/>
    <property type="match status" value="1"/>
</dbReference>
<dbReference type="InterPro" id="IPR036361">
    <property type="entry name" value="SAP_dom_sf"/>
</dbReference>
<keyword evidence="1" id="KW-0175">Coiled coil</keyword>
<dbReference type="Proteomes" id="UP000078542">
    <property type="component" value="Unassembled WGS sequence"/>
</dbReference>
<dbReference type="STRING" id="456900.A0A151I8X6"/>
<evidence type="ECO:0000313" key="3">
    <source>
        <dbReference type="EMBL" id="KYM94620.1"/>
    </source>
</evidence>
<reference evidence="3 4" key="1">
    <citation type="submission" date="2016-03" db="EMBL/GenBank/DDBJ databases">
        <title>Cyphomyrmex costatus WGS genome.</title>
        <authorList>
            <person name="Nygaard S."/>
            <person name="Hu H."/>
            <person name="Boomsma J."/>
            <person name="Zhang G."/>
        </authorList>
    </citation>
    <scope>NUCLEOTIDE SEQUENCE [LARGE SCALE GENOMIC DNA]</scope>
    <source>
        <strain evidence="3">MS0001</strain>
        <tissue evidence="3">Whole body</tissue>
    </source>
</reference>
<dbReference type="InterPro" id="IPR003034">
    <property type="entry name" value="SAP_dom"/>
</dbReference>
<feature type="domain" description="SAP" evidence="2">
    <location>
        <begin position="4"/>
        <end position="38"/>
    </location>
</feature>
<dbReference type="AlphaFoldDB" id="A0A151I8X6"/>
<proteinExistence type="predicted"/>
<organism evidence="3 4">
    <name type="scientific">Cyphomyrmex costatus</name>
    <dbReference type="NCBI Taxonomy" id="456900"/>
    <lineage>
        <taxon>Eukaryota</taxon>
        <taxon>Metazoa</taxon>
        <taxon>Ecdysozoa</taxon>
        <taxon>Arthropoda</taxon>
        <taxon>Hexapoda</taxon>
        <taxon>Insecta</taxon>
        <taxon>Pterygota</taxon>
        <taxon>Neoptera</taxon>
        <taxon>Endopterygota</taxon>
        <taxon>Hymenoptera</taxon>
        <taxon>Apocrita</taxon>
        <taxon>Aculeata</taxon>
        <taxon>Formicoidea</taxon>
        <taxon>Formicidae</taxon>
        <taxon>Myrmicinae</taxon>
        <taxon>Cyphomyrmex</taxon>
    </lineage>
</organism>
<name>A0A151I8X6_9HYME</name>
<evidence type="ECO:0000313" key="4">
    <source>
        <dbReference type="Proteomes" id="UP000078542"/>
    </source>
</evidence>